<sequence length="38" mass="4261">MQRLHANFNGSLYKYASRAKRAAGIDKQSDFAADLQCN</sequence>
<gene>
    <name evidence="1" type="ORF">C427_3610</name>
</gene>
<proteinExistence type="predicted"/>
<name>K6YZP8_9ALTE</name>
<keyword evidence="2" id="KW-1185">Reference proteome</keyword>
<accession>K6YZP8</accession>
<evidence type="ECO:0000313" key="1">
    <source>
        <dbReference type="EMBL" id="AGH45718.1"/>
    </source>
</evidence>
<dbReference type="EMBL" id="CP003837">
    <property type="protein sequence ID" value="AGH45718.1"/>
    <property type="molecule type" value="Genomic_DNA"/>
</dbReference>
<dbReference type="PATRIC" id="fig|1129794.4.peg.3592"/>
<dbReference type="Proteomes" id="UP000011864">
    <property type="component" value="Chromosome"/>
</dbReference>
<dbReference type="KEGG" id="gps:C427_3610"/>
<reference evidence="1 2" key="1">
    <citation type="journal article" date="2013" name="Genome Announc.">
        <title>Complete Genome Sequence of Glaciecola psychrophila Strain 170T.</title>
        <authorList>
            <person name="Yin J."/>
            <person name="Chen J."/>
            <person name="Liu G."/>
            <person name="Yu Y."/>
            <person name="Song L."/>
            <person name="Wang X."/>
            <person name="Qu X."/>
        </authorList>
    </citation>
    <scope>NUCLEOTIDE SEQUENCE [LARGE SCALE GENOMIC DNA]</scope>
    <source>
        <strain evidence="1 2">170</strain>
    </source>
</reference>
<organism evidence="1 2">
    <name type="scientific">Paraglaciecola psychrophila 170</name>
    <dbReference type="NCBI Taxonomy" id="1129794"/>
    <lineage>
        <taxon>Bacteria</taxon>
        <taxon>Pseudomonadati</taxon>
        <taxon>Pseudomonadota</taxon>
        <taxon>Gammaproteobacteria</taxon>
        <taxon>Alteromonadales</taxon>
        <taxon>Alteromonadaceae</taxon>
        <taxon>Paraglaciecola</taxon>
    </lineage>
</organism>
<evidence type="ECO:0000313" key="2">
    <source>
        <dbReference type="Proteomes" id="UP000011864"/>
    </source>
</evidence>
<dbReference type="AlphaFoldDB" id="K6YZP8"/>
<protein>
    <submittedName>
        <fullName evidence="1">Uncharacterized protein</fullName>
    </submittedName>
</protein>
<dbReference type="HOGENOM" id="CLU_3331202_0_0_6"/>